<protein>
    <recommendedName>
        <fullName evidence="7">DNA primase large subunit PriL</fullName>
    </recommendedName>
</protein>
<dbReference type="GeneID" id="13797876"/>
<evidence type="ECO:0000256" key="1">
    <source>
        <dbReference type="ARBA" id="ARBA00022485"/>
    </source>
</evidence>
<dbReference type="AlphaFoldDB" id="K0IFG0"/>
<accession>K0IFG0</accession>
<keyword evidence="8" id="KW-0812">Transmembrane</keyword>
<comment type="function">
    <text evidence="7">Regulatory subunit of DNA primase, an RNA polymerase that catalyzes the synthesis of short RNA molecules used as primers for DNA polymerase during DNA replication. Stabilizes and modulates the activity of the small subunit, increasing the rate of DNA synthesis, and conferring RNA synthesis capability. The DNA polymerase activity may enable DNA primase to also catalyze primer extension after primer synthesis. May also play a role in DNA repair.</text>
</comment>
<dbReference type="CDD" id="cd06560">
    <property type="entry name" value="PriL"/>
    <property type="match status" value="1"/>
</dbReference>
<feature type="binding site" evidence="7">
    <location>
        <position position="327"/>
    </location>
    <ligand>
        <name>[4Fe-4S] cluster</name>
        <dbReference type="ChEBI" id="CHEBI:49883"/>
    </ligand>
</feature>
<keyword evidence="10" id="KW-0548">Nucleotidyltransferase</keyword>
<dbReference type="PANTHER" id="PTHR10537">
    <property type="entry name" value="DNA PRIMASE LARGE SUBUNIT"/>
    <property type="match status" value="1"/>
</dbReference>
<feature type="binding site" evidence="7">
    <location>
        <position position="245"/>
    </location>
    <ligand>
        <name>[4Fe-4S] cluster</name>
        <dbReference type="ChEBI" id="CHEBI:49883"/>
    </ligand>
</feature>
<dbReference type="FunCoup" id="K0IFG0">
    <property type="interactions" value="1"/>
</dbReference>
<evidence type="ECO:0000313" key="10">
    <source>
        <dbReference type="EMBL" id="AFU58550.1"/>
    </source>
</evidence>
<dbReference type="InterPro" id="IPR058560">
    <property type="entry name" value="DNA_primase_C"/>
</dbReference>
<sequence>MSIRIGPKDWADDPLQNEDLAKYPFLNDVSEYIRQTHFDFEEYNRPEFKDIIETAIERIETEASGRLYEKLDRFQREVFIFLATLIIVKSIGIESVLRKYSLFEAMRAEKFLTEDLKRERNEQKRRLLLFKIFKELFNVDIDIDADDERLFKVKITDYLKRASHFHEQEWKLINRMVNKGYVYLDADETVRLFRNELGALVYDKVKMMQLLTLPEALKTKIEELRTKMTHRYEYRATAVTDYPPCVKHALEVMGRGENLPHSARVMLATYMLAIGKPVDEIVMMYENAPDFNEKITRYQVEHLAGMKGSRTKYSVPSCDKLRNENLCFATAECDGIINPIQFGRKMRK</sequence>
<feature type="domain" description="DNA primase large subunit C-terminal" evidence="9">
    <location>
        <begin position="240"/>
        <end position="324"/>
    </location>
</feature>
<evidence type="ECO:0000256" key="3">
    <source>
        <dbReference type="ARBA" id="ARBA00022705"/>
    </source>
</evidence>
<dbReference type="STRING" id="1237085.Ngar_c16170"/>
<evidence type="ECO:0000256" key="4">
    <source>
        <dbReference type="ARBA" id="ARBA00022723"/>
    </source>
</evidence>
<dbReference type="HAMAP" id="MF_00701">
    <property type="entry name" value="DNA_primase_lrg_arc"/>
    <property type="match status" value="1"/>
</dbReference>
<feature type="transmembrane region" description="Helical" evidence="8">
    <location>
        <begin position="78"/>
        <end position="97"/>
    </location>
</feature>
<dbReference type="HOGENOM" id="CLU_052778_0_0_2"/>
<feature type="binding site" evidence="7">
    <location>
        <position position="318"/>
    </location>
    <ligand>
        <name>[4Fe-4S] cluster</name>
        <dbReference type="ChEBI" id="CHEBI:49883"/>
    </ligand>
</feature>
<dbReference type="SUPFAM" id="SSF140914">
    <property type="entry name" value="PriB N-terminal domain-like"/>
    <property type="match status" value="1"/>
</dbReference>
<dbReference type="Proteomes" id="UP000008037">
    <property type="component" value="Chromosome"/>
</dbReference>
<keyword evidence="2 7" id="KW-0639">Primosome</keyword>
<dbReference type="GO" id="GO:1990077">
    <property type="term" value="C:primosome complex"/>
    <property type="evidence" value="ECO:0007669"/>
    <property type="project" value="UniProtKB-KW"/>
</dbReference>
<dbReference type="GO" id="GO:0006270">
    <property type="term" value="P:DNA replication initiation"/>
    <property type="evidence" value="ECO:0007669"/>
    <property type="project" value="TreeGrafter"/>
</dbReference>
<keyword evidence="4 7" id="KW-0479">Metal-binding</keyword>
<evidence type="ECO:0000313" key="11">
    <source>
        <dbReference type="Proteomes" id="UP000008037"/>
    </source>
</evidence>
<comment type="similarity">
    <text evidence="7">Belongs to the eukaryotic-type primase large subunit family.</text>
</comment>
<evidence type="ECO:0000256" key="6">
    <source>
        <dbReference type="ARBA" id="ARBA00023014"/>
    </source>
</evidence>
<organism evidence="10 11">
    <name type="scientific">Nitrososphaera gargensis (strain Ga9.2)</name>
    <dbReference type="NCBI Taxonomy" id="1237085"/>
    <lineage>
        <taxon>Archaea</taxon>
        <taxon>Nitrososphaerota</taxon>
        <taxon>Nitrososphaeria</taxon>
        <taxon>Nitrososphaerales</taxon>
        <taxon>Nitrososphaeraceae</taxon>
        <taxon>Nitrososphaera</taxon>
    </lineage>
</organism>
<proteinExistence type="inferred from homology"/>
<gene>
    <name evidence="7" type="primary">priL</name>
    <name evidence="10" type="ordered locus">Ngar_c16170</name>
</gene>
<dbReference type="PANTHER" id="PTHR10537:SF3">
    <property type="entry name" value="DNA PRIMASE LARGE SUBUNIT"/>
    <property type="match status" value="1"/>
</dbReference>
<evidence type="ECO:0000256" key="8">
    <source>
        <dbReference type="SAM" id="Phobius"/>
    </source>
</evidence>
<feature type="binding site" evidence="7">
    <location>
        <position position="333"/>
    </location>
    <ligand>
        <name>[4Fe-4S] cluster</name>
        <dbReference type="ChEBI" id="CHEBI:49883"/>
    </ligand>
</feature>
<dbReference type="KEGG" id="nga:Ngar_c16170"/>
<dbReference type="GO" id="GO:0003899">
    <property type="term" value="F:DNA-directed RNA polymerase activity"/>
    <property type="evidence" value="ECO:0007669"/>
    <property type="project" value="InterPro"/>
</dbReference>
<dbReference type="GO" id="GO:0046872">
    <property type="term" value="F:metal ion binding"/>
    <property type="evidence" value="ECO:0007669"/>
    <property type="project" value="UniProtKB-KW"/>
</dbReference>
<dbReference type="GO" id="GO:0051539">
    <property type="term" value="F:4 iron, 4 sulfur cluster binding"/>
    <property type="evidence" value="ECO:0007669"/>
    <property type="project" value="UniProtKB-UniRule"/>
</dbReference>
<keyword evidence="6 7" id="KW-0411">Iron-sulfur</keyword>
<evidence type="ECO:0000256" key="5">
    <source>
        <dbReference type="ARBA" id="ARBA00023004"/>
    </source>
</evidence>
<comment type="subunit">
    <text evidence="7">Heterodimer of a small subunit (PriS) and a large subunit (PriL).</text>
</comment>
<dbReference type="Pfam" id="PF04104">
    <property type="entry name" value="DNA_primase_lrg"/>
    <property type="match status" value="1"/>
</dbReference>
<dbReference type="InterPro" id="IPR007238">
    <property type="entry name" value="DNA_primase_lsu_euk/arc"/>
</dbReference>
<keyword evidence="3 7" id="KW-0235">DNA replication</keyword>
<dbReference type="PATRIC" id="fig|1237085.11.peg.1585"/>
<reference evidence="10 11" key="1">
    <citation type="journal article" date="2012" name="Environ. Microbiol.">
        <title>The genome of the ammonia-oxidizing Candidatus Nitrososphaera gargensis: insights into metabolic versatility and environmental adaptations.</title>
        <authorList>
            <person name="Spang A."/>
            <person name="Poehlein A."/>
            <person name="Offre P."/>
            <person name="Zumbragel S."/>
            <person name="Haider S."/>
            <person name="Rychlik N."/>
            <person name="Nowka B."/>
            <person name="Schmeisser C."/>
            <person name="Lebedeva E.V."/>
            <person name="Rattei T."/>
            <person name="Bohm C."/>
            <person name="Schmid M."/>
            <person name="Galushko A."/>
            <person name="Hatzenpichler R."/>
            <person name="Weinmaier T."/>
            <person name="Daniel R."/>
            <person name="Schleper C."/>
            <person name="Spieck E."/>
            <person name="Streit W."/>
            <person name="Wagner M."/>
        </authorList>
    </citation>
    <scope>NUCLEOTIDE SEQUENCE [LARGE SCALE GENOMIC DNA]</scope>
    <source>
        <strain evidence="11">Ga9.2</strain>
    </source>
</reference>
<keyword evidence="11" id="KW-1185">Reference proteome</keyword>
<keyword evidence="1 7" id="KW-0004">4Fe-4S</keyword>
<keyword evidence="8" id="KW-0472">Membrane</keyword>
<name>K0IFG0_NITGG</name>
<dbReference type="EMBL" id="CP002408">
    <property type="protein sequence ID" value="AFU58550.1"/>
    <property type="molecule type" value="Genomic_DNA"/>
</dbReference>
<keyword evidence="5 7" id="KW-0408">Iron</keyword>
<evidence type="ECO:0000256" key="2">
    <source>
        <dbReference type="ARBA" id="ARBA00022515"/>
    </source>
</evidence>
<dbReference type="InterPro" id="IPR023642">
    <property type="entry name" value="DNA_primase_lsu_PriL"/>
</dbReference>
<evidence type="ECO:0000259" key="9">
    <source>
        <dbReference type="Pfam" id="PF04104"/>
    </source>
</evidence>
<dbReference type="OrthoDB" id="46081at2157"/>
<keyword evidence="8" id="KW-1133">Transmembrane helix</keyword>
<dbReference type="RefSeq" id="WP_015019087.1">
    <property type="nucleotide sequence ID" value="NC_018719.1"/>
</dbReference>
<comment type="cofactor">
    <cofactor evidence="7">
        <name>[4Fe-4S] cluster</name>
        <dbReference type="ChEBI" id="CHEBI:49883"/>
    </cofactor>
    <text evidence="7">Binds 1 [4Fe-4S] cluster.</text>
</comment>
<keyword evidence="10" id="KW-0808">Transferase</keyword>
<dbReference type="GO" id="GO:0006269">
    <property type="term" value="P:DNA replication, synthesis of primer"/>
    <property type="evidence" value="ECO:0007669"/>
    <property type="project" value="UniProtKB-UniRule"/>
</dbReference>
<evidence type="ECO:0000256" key="7">
    <source>
        <dbReference type="HAMAP-Rule" id="MF_00701"/>
    </source>
</evidence>
<dbReference type="InParanoid" id="K0IFG0"/>